<feature type="signal peptide" evidence="6">
    <location>
        <begin position="1"/>
        <end position="27"/>
    </location>
</feature>
<protein>
    <recommendedName>
        <fullName evidence="11">Glycoside hydrolase family 9</fullName>
    </recommendedName>
</protein>
<dbReference type="PANTHER" id="PTHR22298">
    <property type="entry name" value="ENDO-1,4-BETA-GLUCANASE"/>
    <property type="match status" value="1"/>
</dbReference>
<dbReference type="RefSeq" id="WP_184253668.1">
    <property type="nucleotide sequence ID" value="NZ_JACHIO010000004.1"/>
</dbReference>
<dbReference type="InterPro" id="IPR004197">
    <property type="entry name" value="Cellulase_Ig-like"/>
</dbReference>
<name>A0A7W8E8R2_9BACT</name>
<dbReference type="InterPro" id="IPR012341">
    <property type="entry name" value="6hp_glycosidase-like_sf"/>
</dbReference>
<accession>A0A7W8E8R2</accession>
<feature type="domain" description="Cellulase Ig-like" evidence="8">
    <location>
        <begin position="29"/>
        <end position="111"/>
    </location>
</feature>
<dbReference type="InterPro" id="IPR013783">
    <property type="entry name" value="Ig-like_fold"/>
</dbReference>
<sequence>MKMDRYGVKLFVGCCLFSFALAGTAQAQVQPRVLVDQVGYETASVKQALILGTEQDHPRQFSLVDAATGKTVLTADLTPSGEVGHWGGRVFWTADFSAWHTTGHYEVRTKTAAGEVSSCPFAIEDNLLERETLSNVVYYFKGQRSSGLFDKADRHLKVPGGSGFVDLHGGWYDATGDYGIHLSHQNLTSYFNPQQVPLVAWTLLKSYLVLQARHDDNFSEYERRLLDEGLFGADYLVRIKRPDGSFYESITEPGKEKLAKDREIGNPNWRTQIKKNASDSTEQIQTANGPHAYEASFRAGGGMSIAALALASTMPEEGDISRTEYLKTAESAFEFLSAHNRELLNDGKENILDDYCALMAATELYRATKLPKYQAAADGRAERLMGRLTTIAGYQDPWRADEGSRPFFHPSDAGLPVVSLLEYAETASPAMQQKVYAAVKRSLHFELSITAEKNNPFGYARQLVRMGDGKVRSAYFFPHDTEAAPWWQGENARLASLAAAARMAAPFYADDPGFQKQLQDYAWNQLHWIEGRNPFDVSMLIGSGHGDTAYMFFKSYKYTSAPGAVINGVTSATNDEDGIAFNEGFAVTGKDEDWRWTEQWLPHAAWYLYAVSLPHP</sequence>
<evidence type="ECO:0000256" key="5">
    <source>
        <dbReference type="ARBA" id="ARBA00023326"/>
    </source>
</evidence>
<dbReference type="CDD" id="cd02850">
    <property type="entry name" value="E_set_Cellulase_N"/>
    <property type="match status" value="1"/>
</dbReference>
<dbReference type="Pfam" id="PF02927">
    <property type="entry name" value="CelD_N"/>
    <property type="match status" value="1"/>
</dbReference>
<evidence type="ECO:0000256" key="2">
    <source>
        <dbReference type="ARBA" id="ARBA00022801"/>
    </source>
</evidence>
<evidence type="ECO:0000313" key="9">
    <source>
        <dbReference type="EMBL" id="MBB5062896.1"/>
    </source>
</evidence>
<dbReference type="Proteomes" id="UP000584867">
    <property type="component" value="Unassembled WGS sequence"/>
</dbReference>
<dbReference type="Pfam" id="PF00759">
    <property type="entry name" value="Glyco_hydro_9"/>
    <property type="match status" value="1"/>
</dbReference>
<dbReference type="InterPro" id="IPR001701">
    <property type="entry name" value="Glyco_hydro_9"/>
</dbReference>
<dbReference type="Gene3D" id="1.50.10.10">
    <property type="match status" value="1"/>
</dbReference>
<keyword evidence="2" id="KW-0378">Hydrolase</keyword>
<dbReference type="EMBL" id="JACHIO010000004">
    <property type="protein sequence ID" value="MBB5062896.1"/>
    <property type="molecule type" value="Genomic_DNA"/>
</dbReference>
<dbReference type="InterPro" id="IPR008928">
    <property type="entry name" value="6-hairpin_glycosidase_sf"/>
</dbReference>
<keyword evidence="4" id="KW-0326">Glycosidase</keyword>
<dbReference type="SUPFAM" id="SSF81296">
    <property type="entry name" value="E set domains"/>
    <property type="match status" value="1"/>
</dbReference>
<evidence type="ECO:0000259" key="8">
    <source>
        <dbReference type="Pfam" id="PF02927"/>
    </source>
</evidence>
<evidence type="ECO:0000313" key="10">
    <source>
        <dbReference type="Proteomes" id="UP000584867"/>
    </source>
</evidence>
<feature type="chain" id="PRO_5030748127" description="Glycoside hydrolase family 9" evidence="6">
    <location>
        <begin position="28"/>
        <end position="616"/>
    </location>
</feature>
<comment type="caution">
    <text evidence="9">The sequence shown here is derived from an EMBL/GenBank/DDBJ whole genome shotgun (WGS) entry which is preliminary data.</text>
</comment>
<gene>
    <name evidence="9" type="ORF">HDF15_001233</name>
</gene>
<dbReference type="GO" id="GO:0000272">
    <property type="term" value="P:polysaccharide catabolic process"/>
    <property type="evidence" value="ECO:0007669"/>
    <property type="project" value="UniProtKB-KW"/>
</dbReference>
<dbReference type="AlphaFoldDB" id="A0A7W8E8R2"/>
<evidence type="ECO:0000259" key="7">
    <source>
        <dbReference type="Pfam" id="PF00759"/>
    </source>
</evidence>
<evidence type="ECO:0008006" key="11">
    <source>
        <dbReference type="Google" id="ProtNLM"/>
    </source>
</evidence>
<proteinExistence type="inferred from homology"/>
<evidence type="ECO:0000256" key="3">
    <source>
        <dbReference type="ARBA" id="ARBA00023277"/>
    </source>
</evidence>
<keyword evidence="3" id="KW-0119">Carbohydrate metabolism</keyword>
<keyword evidence="6" id="KW-0732">Signal</keyword>
<feature type="domain" description="Glycoside hydrolase family 9" evidence="7">
    <location>
        <begin position="131"/>
        <end position="545"/>
    </location>
</feature>
<comment type="similarity">
    <text evidence="1">Belongs to the glycosyl hydrolase 9 (cellulase E) family.</text>
</comment>
<keyword evidence="5" id="KW-0624">Polysaccharide degradation</keyword>
<dbReference type="Gene3D" id="2.60.40.10">
    <property type="entry name" value="Immunoglobulins"/>
    <property type="match status" value="1"/>
</dbReference>
<organism evidence="9 10">
    <name type="scientific">Granulicella mallensis</name>
    <dbReference type="NCBI Taxonomy" id="940614"/>
    <lineage>
        <taxon>Bacteria</taxon>
        <taxon>Pseudomonadati</taxon>
        <taxon>Acidobacteriota</taxon>
        <taxon>Terriglobia</taxon>
        <taxon>Terriglobales</taxon>
        <taxon>Acidobacteriaceae</taxon>
        <taxon>Granulicella</taxon>
    </lineage>
</organism>
<dbReference type="GO" id="GO:0008810">
    <property type="term" value="F:cellulase activity"/>
    <property type="evidence" value="ECO:0007669"/>
    <property type="project" value="InterPro"/>
</dbReference>
<dbReference type="SUPFAM" id="SSF48208">
    <property type="entry name" value="Six-hairpin glycosidases"/>
    <property type="match status" value="1"/>
</dbReference>
<dbReference type="InterPro" id="IPR014756">
    <property type="entry name" value="Ig_E-set"/>
</dbReference>
<evidence type="ECO:0000256" key="6">
    <source>
        <dbReference type="SAM" id="SignalP"/>
    </source>
</evidence>
<evidence type="ECO:0000256" key="4">
    <source>
        <dbReference type="ARBA" id="ARBA00023295"/>
    </source>
</evidence>
<reference evidence="9 10" key="1">
    <citation type="submission" date="2020-08" db="EMBL/GenBank/DDBJ databases">
        <title>Genomic Encyclopedia of Type Strains, Phase IV (KMG-V): Genome sequencing to study the core and pangenomes of soil and plant-associated prokaryotes.</title>
        <authorList>
            <person name="Whitman W."/>
        </authorList>
    </citation>
    <scope>NUCLEOTIDE SEQUENCE [LARGE SCALE GENOMIC DNA]</scope>
    <source>
        <strain evidence="9 10">X5P3</strain>
    </source>
</reference>
<evidence type="ECO:0000256" key="1">
    <source>
        <dbReference type="ARBA" id="ARBA00007072"/>
    </source>
</evidence>